<keyword evidence="7" id="KW-1133">Transmembrane helix</keyword>
<feature type="region of interest" description="Disordered" evidence="6">
    <location>
        <begin position="526"/>
        <end position="550"/>
    </location>
</feature>
<dbReference type="Gene3D" id="2.60.40.10">
    <property type="entry name" value="Immunoglobulins"/>
    <property type="match status" value="3"/>
</dbReference>
<feature type="domain" description="Ig-like" evidence="8">
    <location>
        <begin position="156"/>
        <end position="238"/>
    </location>
</feature>
<keyword evidence="4" id="KW-0325">Glycoprotein</keyword>
<dbReference type="InterPro" id="IPR007110">
    <property type="entry name" value="Ig-like_dom"/>
</dbReference>
<feature type="domain" description="Ig-like" evidence="8">
    <location>
        <begin position="346"/>
        <end position="433"/>
    </location>
</feature>
<evidence type="ECO:0000256" key="5">
    <source>
        <dbReference type="ARBA" id="ARBA00023319"/>
    </source>
</evidence>
<dbReference type="SMART" id="SM00408">
    <property type="entry name" value="IGc2"/>
    <property type="match status" value="3"/>
</dbReference>
<evidence type="ECO:0000256" key="4">
    <source>
        <dbReference type="ARBA" id="ARBA00023180"/>
    </source>
</evidence>
<keyword evidence="5" id="KW-0393">Immunoglobulin domain</keyword>
<dbReference type="Ensembl" id="ENSCCRT00015027102.1">
    <property type="protein sequence ID" value="ENSCCRP00015026165.1"/>
    <property type="gene ID" value="ENSCCRG00015011083.1"/>
</dbReference>
<dbReference type="GO" id="GO:0007416">
    <property type="term" value="P:synapse assembly"/>
    <property type="evidence" value="ECO:0007669"/>
    <property type="project" value="TreeGrafter"/>
</dbReference>
<feature type="transmembrane region" description="Helical" evidence="7">
    <location>
        <begin position="443"/>
        <end position="465"/>
    </location>
</feature>
<dbReference type="GO" id="GO:0098609">
    <property type="term" value="P:cell-cell adhesion"/>
    <property type="evidence" value="ECO:0007669"/>
    <property type="project" value="TreeGrafter"/>
</dbReference>
<dbReference type="PROSITE" id="PS50835">
    <property type="entry name" value="IG_LIKE"/>
    <property type="match status" value="3"/>
</dbReference>
<evidence type="ECO:0000256" key="1">
    <source>
        <dbReference type="ARBA" id="ARBA00004479"/>
    </source>
</evidence>
<dbReference type="SUPFAM" id="SSF48726">
    <property type="entry name" value="Immunoglobulin"/>
    <property type="match status" value="3"/>
</dbReference>
<dbReference type="GO" id="GO:0005911">
    <property type="term" value="C:cell-cell junction"/>
    <property type="evidence" value="ECO:0007669"/>
    <property type="project" value="TreeGrafter"/>
</dbReference>
<dbReference type="InterPro" id="IPR013151">
    <property type="entry name" value="Immunoglobulin_dom"/>
</dbReference>
<evidence type="ECO:0000256" key="2">
    <source>
        <dbReference type="ARBA" id="ARBA00023136"/>
    </source>
</evidence>
<keyword evidence="2 7" id="KW-0472">Membrane</keyword>
<reference evidence="9" key="1">
    <citation type="submission" date="2025-08" db="UniProtKB">
        <authorList>
            <consortium name="Ensembl"/>
        </authorList>
    </citation>
    <scope>IDENTIFICATION</scope>
</reference>
<evidence type="ECO:0000256" key="7">
    <source>
        <dbReference type="SAM" id="Phobius"/>
    </source>
</evidence>
<dbReference type="InterPro" id="IPR003598">
    <property type="entry name" value="Ig_sub2"/>
</dbReference>
<dbReference type="Pfam" id="PF13927">
    <property type="entry name" value="Ig_3"/>
    <property type="match status" value="1"/>
</dbReference>
<keyword evidence="7" id="KW-0812">Transmembrane</keyword>
<evidence type="ECO:0000313" key="9">
    <source>
        <dbReference type="Ensembl" id="ENSCCRP00015026165.1"/>
    </source>
</evidence>
<proteinExistence type="predicted"/>
<feature type="domain" description="Ig-like" evidence="8">
    <location>
        <begin position="27"/>
        <end position="137"/>
    </location>
</feature>
<dbReference type="InterPro" id="IPR013783">
    <property type="entry name" value="Ig-like_fold"/>
</dbReference>
<dbReference type="GO" id="GO:0005886">
    <property type="term" value="C:plasma membrane"/>
    <property type="evidence" value="ECO:0007669"/>
    <property type="project" value="TreeGrafter"/>
</dbReference>
<dbReference type="InterPro" id="IPR036179">
    <property type="entry name" value="Ig-like_dom_sf"/>
</dbReference>
<evidence type="ECO:0000259" key="8">
    <source>
        <dbReference type="PROSITE" id="PS50835"/>
    </source>
</evidence>
<accession>A0A8C1TSA9</accession>
<protein>
    <submittedName>
        <fullName evidence="9">V-set and immunoglobulin domain containing 10</fullName>
    </submittedName>
</protein>
<dbReference type="Proteomes" id="UP000694700">
    <property type="component" value="Unplaced"/>
</dbReference>
<dbReference type="GO" id="GO:0050839">
    <property type="term" value="F:cell adhesion molecule binding"/>
    <property type="evidence" value="ECO:0007669"/>
    <property type="project" value="TreeGrafter"/>
</dbReference>
<dbReference type="SMART" id="SM00409">
    <property type="entry name" value="IG"/>
    <property type="match status" value="3"/>
</dbReference>
<keyword evidence="3" id="KW-1015">Disulfide bond</keyword>
<organism evidence="9 10">
    <name type="scientific">Cyprinus carpio</name>
    <name type="common">Common carp</name>
    <dbReference type="NCBI Taxonomy" id="7962"/>
    <lineage>
        <taxon>Eukaryota</taxon>
        <taxon>Metazoa</taxon>
        <taxon>Chordata</taxon>
        <taxon>Craniata</taxon>
        <taxon>Vertebrata</taxon>
        <taxon>Euteleostomi</taxon>
        <taxon>Actinopterygii</taxon>
        <taxon>Neopterygii</taxon>
        <taxon>Teleostei</taxon>
        <taxon>Ostariophysi</taxon>
        <taxon>Cypriniformes</taxon>
        <taxon>Cyprinidae</taxon>
        <taxon>Cyprininae</taxon>
        <taxon>Cyprinus</taxon>
    </lineage>
</organism>
<dbReference type="Pfam" id="PF00047">
    <property type="entry name" value="ig"/>
    <property type="match status" value="1"/>
</dbReference>
<name>A0A8C1TSA9_CYPCA</name>
<evidence type="ECO:0000256" key="3">
    <source>
        <dbReference type="ARBA" id="ARBA00023157"/>
    </source>
</evidence>
<evidence type="ECO:0000256" key="6">
    <source>
        <dbReference type="SAM" id="MobiDB-lite"/>
    </source>
</evidence>
<dbReference type="InterPro" id="IPR051275">
    <property type="entry name" value="Cell_adhesion_signaling"/>
</dbReference>
<evidence type="ECO:0000313" key="10">
    <source>
        <dbReference type="Proteomes" id="UP000694700"/>
    </source>
</evidence>
<feature type="compositionally biased region" description="Polar residues" evidence="6">
    <location>
        <begin position="534"/>
        <end position="550"/>
    </location>
</feature>
<dbReference type="PANTHER" id="PTHR11640:SF157">
    <property type="entry name" value="V-SET AND IMMUNOGLOBULIN DOMAIN-CONTAINING PROTEIN 10"/>
    <property type="match status" value="1"/>
</dbReference>
<comment type="subcellular location">
    <subcellularLocation>
        <location evidence="1">Membrane</location>
        <topology evidence="1">Single-pass type I membrane protein</topology>
    </subcellularLocation>
</comment>
<dbReference type="AlphaFoldDB" id="A0A8C1TSA9"/>
<dbReference type="PANTHER" id="PTHR11640">
    <property type="entry name" value="NEPHRIN"/>
    <property type="match status" value="1"/>
</dbReference>
<dbReference type="InterPro" id="IPR003599">
    <property type="entry name" value="Ig_sub"/>
</dbReference>
<sequence length="550" mass="61156">MRFPGNSIEFAKEYILSHNLMGYPDNPKMVISAVVLYLLLLSHQTVSEEQVQRYIIREKGENAVIQCLDQPVNASSLLYRWKKDGTVVAAPNPLKPSENLSISNNGSLWISGLQSTDEGQYECESQTTNDSSWQTLSNTLLRVSEGPTSVSLAVKPATLLPNGTLYVKQGLDVYFNCSSESFPSQNLTWTVQDVALDGYDRASGNKSFLDFSIRNIQPSDQGVYTCTSQNTLSKTTVNKSQELLVYYAPERHPECSWEILNEPFDVLFICKWHGGYPVPTLDWHGVLEENVIAKGPTINSTSQETECLEIHVNRLILHDVKEVKCVGHHVTGVEKNCSFELKRPYPLGDPLVTALEGSNITLSCIETDSLPPAKTVWKQKDNKIINTTSKYIVYDNNPNYKLLIINVTKEDEGAYYCYSENPLDARALEVFLTVKTSAGNGGAVVGVFVSILIMMIGVTVGVTVYSKRDRICIGLGFSHLDDDRWDVLSLVDSDEEEIFHDTVPQLPPLTNGHATTLVEVHRIPSSDHEDNADSTDQQTHTEPVQQSADS</sequence>